<dbReference type="AlphaFoldDB" id="A0A930UHM8"/>
<evidence type="ECO:0008006" key="3">
    <source>
        <dbReference type="Google" id="ProtNLM"/>
    </source>
</evidence>
<dbReference type="Proteomes" id="UP000604381">
    <property type="component" value="Unassembled WGS sequence"/>
</dbReference>
<evidence type="ECO:0000313" key="1">
    <source>
        <dbReference type="EMBL" id="MBF2735409.1"/>
    </source>
</evidence>
<accession>A0A930UHM8</accession>
<dbReference type="EMBL" id="JADHEI010000033">
    <property type="protein sequence ID" value="MBF2735409.1"/>
    <property type="molecule type" value="Genomic_DNA"/>
</dbReference>
<keyword evidence="2" id="KW-1185">Reference proteome</keyword>
<protein>
    <recommendedName>
        <fullName evidence="3">Apea-like HEPN domain-containing protein</fullName>
    </recommendedName>
</protein>
<sequence>MGEAAAMQAAGGNRPYLEEIEALDELRRKVFSSVGDYAILPHEEFTAEKSNMIRMQRALSWLRRYAEDEVDKDIGFILHWIAFESLYGREENSQYSKHGKVTTAKEIEKFFDELKATEMGRVQLVEATITIIDDIRAAFANPYISTAAWYSYYSKKVPRAGGRHNPFAAEKPRPCTQSKLKDPKQYDAIIREVFLRMYLVRNQLFHGNATYKGHDDSEKSAQIVSGYNILRQLMPPIISIMLRSMEEDPASERWGLVPYPRIKDK</sequence>
<comment type="caution">
    <text evidence="1">The sequence shown here is derived from an EMBL/GenBank/DDBJ whole genome shotgun (WGS) entry which is preliminary data.</text>
</comment>
<gene>
    <name evidence="1" type="ORF">ISN26_04950</name>
</gene>
<proteinExistence type="predicted"/>
<organism evidence="1 2">
    <name type="scientific">Candidatus Amphirhobacter heronislandensis</name>
    <dbReference type="NCBI Taxonomy" id="1732024"/>
    <lineage>
        <taxon>Bacteria</taxon>
        <taxon>Pseudomonadati</taxon>
        <taxon>Pseudomonadota</taxon>
        <taxon>Gammaproteobacteria</taxon>
        <taxon>Candidatus Tethybacterales</taxon>
        <taxon>Candidatus Tethybacteraceae</taxon>
        <taxon>Candidatus Amphirhobacter</taxon>
    </lineage>
</organism>
<name>A0A930UHM8_9GAMM</name>
<evidence type="ECO:0000313" key="2">
    <source>
        <dbReference type="Proteomes" id="UP000604381"/>
    </source>
</evidence>
<reference evidence="1" key="1">
    <citation type="submission" date="2020-10" db="EMBL/GenBank/DDBJ databases">
        <title>An improved Amphimedon queenslandica hologenome assembly reveals how three proteobacterial symbionts can extend the metabolic phenotypic of their marine sponge host.</title>
        <authorList>
            <person name="Degnan B."/>
            <person name="Degnan S."/>
            <person name="Xiang X."/>
        </authorList>
    </citation>
    <scope>NUCLEOTIDE SEQUENCE</scope>
    <source>
        <strain evidence="1">AqS2</strain>
    </source>
</reference>